<dbReference type="Gene3D" id="2.10.50.10">
    <property type="entry name" value="Tumor Necrosis Factor Receptor, subunit A, domain 2"/>
    <property type="match status" value="3"/>
</dbReference>
<feature type="disulfide bond" evidence="21">
    <location>
        <begin position="3171"/>
        <end position="3198"/>
    </location>
</feature>
<keyword evidence="12" id="KW-0106">Calcium</keyword>
<dbReference type="PANTHER" id="PTHR45656">
    <property type="entry name" value="PROTEIN CBR-CLEC-78"/>
    <property type="match status" value="1"/>
</dbReference>
<feature type="domain" description="Sushi" evidence="25">
    <location>
        <begin position="3085"/>
        <end position="3142"/>
    </location>
</feature>
<feature type="disulfide bond" evidence="21">
    <location>
        <begin position="2257"/>
        <end position="2284"/>
    </location>
</feature>
<dbReference type="PROSITE" id="PS00010">
    <property type="entry name" value="ASX_HYDROXYL"/>
    <property type="match status" value="6"/>
</dbReference>
<keyword evidence="8 21" id="KW-0768">Sushi</keyword>
<feature type="domain" description="HYR" evidence="24">
    <location>
        <begin position="563"/>
        <end position="644"/>
    </location>
</feature>
<dbReference type="CDD" id="cd01450">
    <property type="entry name" value="vWFA_subfamily_ECM"/>
    <property type="match status" value="1"/>
</dbReference>
<feature type="disulfide bond" evidence="20">
    <location>
        <begin position="1148"/>
        <end position="1157"/>
    </location>
</feature>
<dbReference type="PROSITE" id="PS50234">
    <property type="entry name" value="VWFA"/>
    <property type="match status" value="1"/>
</dbReference>
<dbReference type="Pfam" id="PF07699">
    <property type="entry name" value="Ephrin_rec_like"/>
    <property type="match status" value="4"/>
</dbReference>
<keyword evidence="16 20" id="KW-1015">Disulfide bond</keyword>
<evidence type="ECO:0000256" key="1">
    <source>
        <dbReference type="ARBA" id="ARBA00004123"/>
    </source>
</evidence>
<feature type="disulfide bond" evidence="21">
    <location>
        <begin position="3113"/>
        <end position="3140"/>
    </location>
</feature>
<dbReference type="Pfam" id="PF02494">
    <property type="entry name" value="HYR"/>
    <property type="match status" value="2"/>
</dbReference>
<dbReference type="FunFam" id="2.10.25.10:FF:000038">
    <property type="entry name" value="Fibrillin 2"/>
    <property type="match status" value="1"/>
</dbReference>
<dbReference type="PROSITE" id="PS51828">
    <property type="entry name" value="PTX_2"/>
    <property type="match status" value="1"/>
</dbReference>
<keyword evidence="18" id="KW-0539">Nucleus</keyword>
<feature type="domain" description="EGF-like" evidence="22">
    <location>
        <begin position="1274"/>
        <end position="1310"/>
    </location>
</feature>
<keyword evidence="9" id="KW-0812">Transmembrane</keyword>
<evidence type="ECO:0000256" key="13">
    <source>
        <dbReference type="ARBA" id="ARBA00022889"/>
    </source>
</evidence>
<feature type="domain" description="Sushi" evidence="25">
    <location>
        <begin position="2908"/>
        <end position="2965"/>
    </location>
</feature>
<evidence type="ECO:0000256" key="16">
    <source>
        <dbReference type="ARBA" id="ARBA00023157"/>
    </source>
</evidence>
<dbReference type="SUPFAM" id="SSF53300">
    <property type="entry name" value="vWA-like"/>
    <property type="match status" value="1"/>
</dbReference>
<feature type="domain" description="Sushi" evidence="25">
    <location>
        <begin position="3260"/>
        <end position="3316"/>
    </location>
</feature>
<feature type="domain" description="Sushi" evidence="25">
    <location>
        <begin position="2561"/>
        <end position="2618"/>
    </location>
</feature>
<dbReference type="Ensembl" id="ENSAOWT00000030131.1">
    <property type="protein sequence ID" value="ENSAOWP00000026590.1"/>
    <property type="gene ID" value="ENSAOWG00000017894.1"/>
</dbReference>
<feature type="disulfide bond" evidence="20">
    <location>
        <begin position="1186"/>
        <end position="1195"/>
    </location>
</feature>
<feature type="domain" description="Sushi" evidence="25">
    <location>
        <begin position="1719"/>
        <end position="1777"/>
    </location>
</feature>
<dbReference type="InterPro" id="IPR003410">
    <property type="entry name" value="HYR_dom"/>
</dbReference>
<feature type="domain" description="Sushi" evidence="25">
    <location>
        <begin position="2507"/>
        <end position="2560"/>
    </location>
</feature>
<evidence type="ECO:0000256" key="5">
    <source>
        <dbReference type="ARBA" id="ARBA00022475"/>
    </source>
</evidence>
<keyword evidence="28" id="KW-1185">Reference proteome</keyword>
<dbReference type="InterPro" id="IPR000152">
    <property type="entry name" value="EGF-type_Asp/Asn_hydroxyl_site"/>
</dbReference>
<feature type="disulfide bond" evidence="20">
    <location>
        <begin position="1300"/>
        <end position="1309"/>
    </location>
</feature>
<dbReference type="FunFam" id="2.10.50.10:FF:000018">
    <property type="entry name" value="Sushi, von Willebrand factor type A, EGF and pentraxin domain-containing 1"/>
    <property type="match status" value="2"/>
</dbReference>
<evidence type="ECO:0000256" key="12">
    <source>
        <dbReference type="ARBA" id="ARBA00022837"/>
    </source>
</evidence>
<feature type="disulfide bond" evidence="21">
    <location>
        <begin position="401"/>
        <end position="428"/>
    </location>
</feature>
<feature type="disulfide bond" evidence="20">
    <location>
        <begin position="3382"/>
        <end position="3392"/>
    </location>
</feature>
<proteinExistence type="predicted"/>
<dbReference type="FunFam" id="2.10.25.10:FF:000225">
    <property type="entry name" value="Sushi, von Willebrand factor type A, EGF and pentraxin domain containing 1"/>
    <property type="match status" value="1"/>
</dbReference>
<reference evidence="27" key="1">
    <citation type="submission" date="2025-08" db="UniProtKB">
        <authorList>
            <consortium name="Ensembl"/>
        </authorList>
    </citation>
    <scope>IDENTIFICATION</scope>
</reference>
<feature type="domain" description="Sushi" evidence="25">
    <location>
        <begin position="1994"/>
        <end position="2051"/>
    </location>
</feature>
<dbReference type="InterPro" id="IPR009030">
    <property type="entry name" value="Growth_fac_rcpt_cys_sf"/>
</dbReference>
<feature type="disulfide bond" evidence="20">
    <location>
        <begin position="3400"/>
        <end position="3409"/>
    </location>
</feature>
<dbReference type="PANTHER" id="PTHR45656:SF4">
    <property type="entry name" value="PROTEIN CBR-CLEC-78"/>
    <property type="match status" value="1"/>
</dbReference>
<feature type="domain" description="Sushi" evidence="25">
    <location>
        <begin position="1778"/>
        <end position="1868"/>
    </location>
</feature>
<dbReference type="CDD" id="cd00054">
    <property type="entry name" value="EGF_CA"/>
    <property type="match status" value="8"/>
</dbReference>
<keyword evidence="13" id="KW-0130">Cell adhesion</keyword>
<dbReference type="PRINTS" id="PR00010">
    <property type="entry name" value="EGFBLOOD"/>
</dbReference>
<feature type="disulfide bond" evidence="21">
    <location>
        <begin position="341"/>
        <end position="368"/>
    </location>
</feature>
<feature type="disulfide bond" evidence="21">
    <location>
        <begin position="2589"/>
        <end position="2616"/>
    </location>
</feature>
<dbReference type="CDD" id="cd00033">
    <property type="entry name" value="CCP"/>
    <property type="match status" value="30"/>
</dbReference>
<feature type="disulfide bond" evidence="20">
    <location>
        <begin position="1338"/>
        <end position="1347"/>
    </location>
</feature>
<dbReference type="FunFam" id="2.10.70.10:FF:000183">
    <property type="entry name" value="Sushi, von Willebrand factor type A, EGF and pentraxin domain containing 1"/>
    <property type="match status" value="1"/>
</dbReference>
<feature type="domain" description="Sushi" evidence="25">
    <location>
        <begin position="371"/>
        <end position="430"/>
    </location>
</feature>
<dbReference type="Gene3D" id="3.40.50.410">
    <property type="entry name" value="von Willebrand factor, type A domain"/>
    <property type="match status" value="1"/>
</dbReference>
<evidence type="ECO:0000259" key="26">
    <source>
        <dbReference type="PROSITE" id="PS51828"/>
    </source>
</evidence>
<evidence type="ECO:0000259" key="24">
    <source>
        <dbReference type="PROSITE" id="PS50825"/>
    </source>
</evidence>
<feature type="disulfide bond" evidence="21">
    <location>
        <begin position="1933"/>
        <end position="1976"/>
    </location>
</feature>
<feature type="disulfide bond" evidence="20">
    <location>
        <begin position="3368"/>
        <end position="3377"/>
    </location>
</feature>
<feature type="disulfide bond" evidence="20">
    <location>
        <begin position="1224"/>
        <end position="1233"/>
    </location>
</feature>
<dbReference type="GO" id="GO:0005634">
    <property type="term" value="C:nucleus"/>
    <property type="evidence" value="ECO:0007669"/>
    <property type="project" value="UniProtKB-SubCell"/>
</dbReference>
<feature type="disulfide bond" evidence="21">
    <location>
        <begin position="2647"/>
        <end position="2674"/>
    </location>
</feature>
<dbReference type="Pfam" id="PF00354">
    <property type="entry name" value="Pentaxin"/>
    <property type="match status" value="1"/>
</dbReference>
<feature type="domain" description="EGF-like" evidence="22">
    <location>
        <begin position="1236"/>
        <end position="1272"/>
    </location>
</feature>
<feature type="domain" description="Sushi" evidence="25">
    <location>
        <begin position="311"/>
        <end position="370"/>
    </location>
</feature>
<dbReference type="PROSITE" id="PS50026">
    <property type="entry name" value="EGF_3"/>
    <property type="match status" value="9"/>
</dbReference>
<feature type="domain" description="Pentraxin (PTX)" evidence="26">
    <location>
        <begin position="1353"/>
        <end position="1560"/>
    </location>
</feature>
<feature type="domain" description="Sushi" evidence="25">
    <location>
        <begin position="2793"/>
        <end position="2850"/>
    </location>
</feature>
<keyword evidence="15" id="KW-0472">Membrane</keyword>
<comment type="caution">
    <text evidence="20">Lacks conserved residue(s) required for the propagation of feature annotation.</text>
</comment>
<dbReference type="PROSITE" id="PS01186">
    <property type="entry name" value="EGF_2"/>
    <property type="match status" value="8"/>
</dbReference>
<dbReference type="Pfam" id="PF00084">
    <property type="entry name" value="Sushi"/>
    <property type="match status" value="30"/>
</dbReference>
<feature type="domain" description="Sushi" evidence="25">
    <location>
        <begin position="2677"/>
        <end position="2734"/>
    </location>
</feature>
<evidence type="ECO:0000256" key="10">
    <source>
        <dbReference type="ARBA" id="ARBA00022729"/>
    </source>
</evidence>
<dbReference type="InterPro" id="IPR024731">
    <property type="entry name" value="NELL2-like_EGF"/>
</dbReference>
<dbReference type="FunFam" id="2.10.25.10:FF:000031">
    <property type="entry name" value="neurogenic locus notch homolog protein 3"/>
    <property type="match status" value="1"/>
</dbReference>
<dbReference type="FunFam" id="2.10.25.10:FF:000012">
    <property type="entry name" value="Delta-like protein"/>
    <property type="match status" value="1"/>
</dbReference>
<evidence type="ECO:0000256" key="14">
    <source>
        <dbReference type="ARBA" id="ARBA00022989"/>
    </source>
</evidence>
<reference evidence="27" key="2">
    <citation type="submission" date="2025-09" db="UniProtKB">
        <authorList>
            <consortium name="Ensembl"/>
        </authorList>
    </citation>
    <scope>IDENTIFICATION</scope>
</reference>
<dbReference type="PRINTS" id="PR00895">
    <property type="entry name" value="PENTAXIN"/>
</dbReference>
<dbReference type="SMART" id="SM00179">
    <property type="entry name" value="EGF_CA"/>
    <property type="match status" value="8"/>
</dbReference>
<keyword evidence="14" id="KW-1133">Transmembrane helix</keyword>
<dbReference type="FunFam" id="2.60.120.200:FF:000012">
    <property type="entry name" value="neuronal pentraxin receptor"/>
    <property type="match status" value="1"/>
</dbReference>
<feature type="domain" description="Sushi" evidence="25">
    <location>
        <begin position="3143"/>
        <end position="3200"/>
    </location>
</feature>
<feature type="disulfide bond" evidence="20">
    <location>
        <begin position="1262"/>
        <end position="1271"/>
    </location>
</feature>
<dbReference type="Gene3D" id="2.10.70.10">
    <property type="entry name" value="Complement Module, domain 1"/>
    <property type="match status" value="31"/>
</dbReference>
<feature type="disulfide bond" evidence="21">
    <location>
        <begin position="1590"/>
        <end position="1617"/>
    </location>
</feature>
<dbReference type="InterPro" id="IPR051277">
    <property type="entry name" value="SEZ6_CSMD_C4BPB_Regulators"/>
</dbReference>
<dbReference type="Pfam" id="PF12947">
    <property type="entry name" value="EGF_3"/>
    <property type="match status" value="1"/>
</dbReference>
<feature type="domain" description="EGF-like" evidence="22">
    <location>
        <begin position="1160"/>
        <end position="1196"/>
    </location>
</feature>
<evidence type="ECO:0000313" key="27">
    <source>
        <dbReference type="Ensembl" id="ENSAOWP00000026590.1"/>
    </source>
</evidence>
<keyword evidence="5" id="KW-1003">Cell membrane</keyword>
<dbReference type="PROSITE" id="PS00022">
    <property type="entry name" value="EGF_1"/>
    <property type="match status" value="8"/>
</dbReference>
<dbReference type="FunFam" id="2.10.25.10:FF:000391">
    <property type="entry name" value="Weary, isoform C"/>
    <property type="match status" value="1"/>
</dbReference>
<feature type="disulfide bond" evidence="21">
    <location>
        <begin position="1648"/>
        <end position="1675"/>
    </location>
</feature>
<feature type="disulfide bond" evidence="21">
    <location>
        <begin position="2022"/>
        <end position="2049"/>
    </location>
</feature>
<name>A0A8B9QI03_APTOW</name>
<keyword evidence="17" id="KW-0325">Glycoprotein</keyword>
<sequence>VTPYCCYSCWQYRSARLELVFLVDESSSVGPANFVSELRFVRKLLSDFPVVPAATRVAIVTFSSRGNVVPRVDYISRRRPQQHKCALLGREIPAIAYRGGGTYTKGAFQQAAQILRHARGNATKVIFLITDGYSNGGDPRPIAASLREFGVEIFTFGIWQGNIRELNDMASHPKEDHCYLLHSFTEFEALARRALHEDLPSGSYIQEDISHCSYLCEANENCCDVMASCKCGTHTGQFECICEKGYYGKGLQHECTACPPGTYKPEGSPGGVSTCISCPNENHTSPPGSTSTEDCTCREGYRAVGQTCEVVHCPELKPPENGYFVQNVCNNYFNAACGIRCRAGFDLVGSSIRLCQPNGQWSGSEATCRVRTCPKLRAPENGHINCSTSDVSYKTVCFVTCSEGYELEGNTKLTCQGNSQWDSKEPKCVEVRCPIFQKPAGVRVLPPRCGLEPAVSGTVCQLSCSQGFILSGAKEELRCISFGRWSANVQEALCKDIEAPQIRCPENIETKALEHQNSANISWQVPTAEDNSGDEKDLLKTLYLENSAFFFSVKVMQPQDTAWYAEPPVIDRCRSPPPVQALENEYPATWEEPQFSDNSGAVLTITRSHAPGDLFPKGETTVQYIAMDPSGNNRTCEIHIVIKGSPCEISFEPVNGDFTCTSDEAGVNCTLRCADGYSLSEGSSENYYCTYEDGVWKPPYSPQWPDCSLNRFANHGFKSFEMLYKATRCDDNSLLNSFADAFQSALGKMVPSFCNDVDDIDCRLEDQTHKHCLEYNYDYENGFAIGPAGWGAANQLDYSYGDFIDTVQEEDLSKHLSASVKAAPTRVKRHKKLNIPMTDHKIKLIFNITASVPLPDERNDTLELENQQRLLKTLETITNRLNRTLNKEPMYSFQFASELIVADSNSLETEKAFLFCRPGSVLRGRMCVNCPLGTFYSLEHRACESCWTGSYQDEEGQLECKSCPSGTYTEYLHSRSISECKAQCKQGTYSVNGLETCESCPLGMYQPAFGSRNCISCPEKMSTVKRGAVDISACGVPCPAGEFSRTGLIPCYPCPRDYYQPDPGKSYCLSCPFYGTTTIIGARSITDCSSFGSTFSAAEESVMMVPASPENISKQYKVSSQVFHECFLEPCHNNGTCKQLGSGYTCICPLGYTGLKCETEIDECKSSPCHHNGMCKDGIGAFVCRCQPGYSGLLCEEDINECSSSPCLNGAHCVDDKNSYHCTCAEGFTGAHCEVEVNECLSNPCLNRAVCEDRIGSFSCKCLPGFTGILCERNIDECLSRPCRNGATCRDGINSFRCLCVTGYTGLNCEVNINDCDSSPCLNQATCVDALNSYVCKCPPGFTGSRCETEQSSGFNLDFEVSGIYGYVMFDGVLPSLGDITCTFWMKSTDTTNYGTPISYAVENGSDNAFLLTDYNGWVLYVNGKERITDCPSVNDGNWHHIAVTWTCTDGAWKVYIDGKLSDGGSGLSVGSKIPGILGGGALVLGQEQDQKGEGFNPAESFVGSISQLNIWDHVLSPQQVKSLATSCPEELQKGNVLAWPDFLPGVVGRVKIDYKSIFCADCPALQGSIPHLRASSADLKPGSKVSLSCDPGFQIVGNSVQHCLNLGQWTRPLPRCERISCGVPPPLENGFYSAEDFFAGSTVTYQCNNGYYLLGDSRMFCTDNGSWNGISPSCLDVDECAVGSDCDEHASCLNTNGSYVCTCIPPYTGDGKKCAEPVKCYNPGNPENGHFYGDTYSVGSEVTFSCEEGFQLTGMTKVTCLESGEWSHPIPYSCSVVSCGPPPAIKDAVINGSNFTFGNTVSYTCKEGYVDYSQSTARKSHWELCSTYCFFAFCGSTQQRIYTLVGPATIECLASGEWSMSHQQCLAVSCDEPPHVENASPESGHRLFGDIAYYFCSDGYSLADNSQLLCNAEGKWVPPEGREMPHCIADFCEKPSTVSYSILESISKARFAAGSIVSFKCMEGFVLNTSAKIECVRGGQWNPSPLSIQCIPVRCGEPPHISNGYASGTNYSFGAVVAYSCNKGFYIKGEKKRTCEATGNWSGSLPTCHPVSCGEPPQLENGFIKETTGHFFENQVNYECESGYRLVGSSVFICQANRQWYSESLPQCVPLSCGKPPPIQHGYTKGESFDMGSKVEFLCDEGYDLIGDVSWTCQKSGKWSKKQSPKCVPTKCPEPPLAENQLVLKEVTYQVGVVQFSCKEGYVLHGSSVLKCLPSQQWNDSFPFCKVVQCHVPPYIPFGDPLTSSLHFGSTVRYICVDGFLLKGESTIRCQADGSWSLPLPECIPVECPQPEEIPNGIVDVQGLTFLSTALYTCKPGFELMGNTTILCGEDGQWLGGRPVCKPIECPRPKKILNGKYSYTNFHYGQTVRYSCDRGFQLQGEETLSCLETGQWNTEVPSCKAINCQPPQPIENGFVEGADYSYGAMVIYSCVPGFQLSGLAMQTCEESGWSSSTPTCLPTDCGLPPHIDFGEYMQVRHGERHSDQESVTESPSLSHILLADNWKDFKSSLKGNSAMQQTNFLFGATILYTCYSGYELLGNAVIACQEDGAWNGTAPACVSIECTLLSPPENGFLHFTENTLGSVVQYSCKPGFTLVGPDTRLCLPDRQWSNTAPYCKVIMCSSPTQLMNGNIKGENYTYGSVIYYECDPGYQLNGPTQRTCQESQKWDGSEPICIPVSCSPPPVLENGQVTGEEYTFQRRTEYSCKEGFLLDGDKSRVCLANGSWSGITPVCKAVICPVPLPLLNGKTSGSDFGFKKKVQYHCNEGYSLQGVSTLTCQNDGTWDSEAPHCDPVICGPPEDISHGFLNGSGFTYGEFVQYECFPGYELHGNPLRQCLSNGSWSGSLPSCLPCECPVPQIQNGVVLGKHFSCGESAQFQCLEGFKLLGPSEISCEAAGKWSSGFPRCGQVSCGSPPVIPNTFINGSSSADENTIIYNCMTGFVMRGSPELTCAETGVWKKPYPRCELLSCGPPPSVPNAEVIGNTHTYGSKVQYRCLEGYTMVTDVDICTCQEDGQWSPQSISCCPRKCPLPANITHVIVLGDNFTVNTNVTLSCVEGYTLVGASTSTCKVHGIWVPLFSDDICIPVSCGTPEAPEHGFVVGTKYNYEDVILYKCDSGYELQVRNRRICHVDKKWSPSVPSCTKTRCKVPVSLLNGKVIYENNTVGSTIEYFCKRGYSLEGEPAAECTKDGRWSNPIPLCKPNPCPVPFIIPENALLSEMDFYVGQNVSIRCREGYQLKGQSVITCNADETWTPTTAKCEKISCGPPAHTENALIRGSFYQYGDMVTYSCYSGYMLEGPLRSICLENGTWTTPPTCKAVCRFPCQNGGVCERPNACSCPDGWMGRLCEEPICILPCLNGGRCVAPYQCDCPPGWTGSRCHIAVCQSPCLNGGKCIRPNRCYCPSSWTGHDCSRKRKAGFYPF</sequence>
<dbReference type="PROSITE" id="PS50923">
    <property type="entry name" value="SUSHI"/>
    <property type="match status" value="32"/>
</dbReference>
<protein>
    <recommendedName>
        <fullName evidence="19">Sushi, von Willebrand factor type A, EGF and pentraxin domain-containing protein 1</fullName>
    </recommendedName>
</protein>
<dbReference type="Pfam" id="PF00092">
    <property type="entry name" value="VWA"/>
    <property type="match status" value="1"/>
</dbReference>
<feature type="disulfide bond" evidence="21">
    <location>
        <begin position="3230"/>
        <end position="3257"/>
    </location>
</feature>
<dbReference type="GO" id="GO:0023052">
    <property type="term" value="P:signaling"/>
    <property type="evidence" value="ECO:0007669"/>
    <property type="project" value="UniProtKB-ARBA"/>
</dbReference>
<keyword evidence="10" id="KW-0732">Signal</keyword>
<feature type="domain" description="Sushi" evidence="25">
    <location>
        <begin position="1561"/>
        <end position="1619"/>
    </location>
</feature>
<feature type="domain" description="Sushi" evidence="25">
    <location>
        <begin position="3026"/>
        <end position="3084"/>
    </location>
</feature>
<feature type="domain" description="VWFA" evidence="23">
    <location>
        <begin position="18"/>
        <end position="199"/>
    </location>
</feature>
<feature type="domain" description="EGF-like" evidence="22">
    <location>
        <begin position="3379"/>
        <end position="3410"/>
    </location>
</feature>
<feature type="domain" description="Sushi" evidence="25">
    <location>
        <begin position="2052"/>
        <end position="2111"/>
    </location>
</feature>
<feature type="domain" description="Sushi" evidence="25">
    <location>
        <begin position="2287"/>
        <end position="2344"/>
    </location>
</feature>
<dbReference type="FunFam" id="2.10.70.10:FF:000014">
    <property type="entry name" value="Membrane cofactor protein"/>
    <property type="match status" value="1"/>
</dbReference>
<evidence type="ECO:0000313" key="28">
    <source>
        <dbReference type="Proteomes" id="UP000694424"/>
    </source>
</evidence>
<feature type="disulfide bond" evidence="21">
    <location>
        <begin position="2763"/>
        <end position="2790"/>
    </location>
</feature>
<feature type="domain" description="Sushi" evidence="25">
    <location>
        <begin position="2345"/>
        <end position="2402"/>
    </location>
</feature>
<dbReference type="GO" id="GO:0007154">
    <property type="term" value="P:cell communication"/>
    <property type="evidence" value="ECO:0007669"/>
    <property type="project" value="UniProtKB-ARBA"/>
</dbReference>
<feature type="domain" description="Sushi" evidence="25">
    <location>
        <begin position="2171"/>
        <end position="2228"/>
    </location>
</feature>
<feature type="domain" description="Sushi" evidence="25">
    <location>
        <begin position="2112"/>
        <end position="2170"/>
    </location>
</feature>
<evidence type="ECO:0000256" key="6">
    <source>
        <dbReference type="ARBA" id="ARBA00022490"/>
    </source>
</evidence>
<dbReference type="InterPro" id="IPR000742">
    <property type="entry name" value="EGF"/>
</dbReference>
<dbReference type="SUPFAM" id="SSF57184">
    <property type="entry name" value="Growth factor receptor domain"/>
    <property type="match status" value="4"/>
</dbReference>
<comment type="subcellular location">
    <subcellularLocation>
        <location evidence="3">Cell membrane</location>
        <topology evidence="3">Single-pass type I membrane protein</topology>
    </subcellularLocation>
    <subcellularLocation>
        <location evidence="4">Cytoplasm</location>
    </subcellularLocation>
    <subcellularLocation>
        <location evidence="2">Membrane</location>
        <topology evidence="2">Peripheral membrane protein</topology>
    </subcellularLocation>
    <subcellularLocation>
        <location evidence="1">Nucleus</location>
    </subcellularLocation>
</comment>
<feature type="domain" description="Sushi" evidence="25">
    <location>
        <begin position="2403"/>
        <end position="2459"/>
    </location>
</feature>
<evidence type="ECO:0000256" key="11">
    <source>
        <dbReference type="ARBA" id="ARBA00022737"/>
    </source>
</evidence>
<dbReference type="GO" id="GO:0005737">
    <property type="term" value="C:cytoplasm"/>
    <property type="evidence" value="ECO:0007669"/>
    <property type="project" value="UniProtKB-SubCell"/>
</dbReference>
<dbReference type="InterPro" id="IPR013320">
    <property type="entry name" value="ConA-like_dom_sf"/>
</dbReference>
<feature type="disulfide bond" evidence="21">
    <location>
        <begin position="2936"/>
        <end position="2963"/>
    </location>
</feature>
<accession>A0A8B9QI03</accession>
<dbReference type="FunFam" id="3.40.50.410:FF:000070">
    <property type="entry name" value="sushi, von Willebrand factor type A, EGF and pentraxin domain-containing protein 1"/>
    <property type="match status" value="1"/>
</dbReference>
<dbReference type="Gene3D" id="2.10.25.10">
    <property type="entry name" value="Laminin"/>
    <property type="match status" value="10"/>
</dbReference>
<dbReference type="SUPFAM" id="SSF57535">
    <property type="entry name" value="Complement control module/SCR domain"/>
    <property type="match status" value="31"/>
</dbReference>
<feature type="disulfide bond" evidence="20">
    <location>
        <begin position="3350"/>
        <end position="3360"/>
    </location>
</feature>
<dbReference type="FunFam" id="2.10.25.10:FF:000004">
    <property type="entry name" value="Neurogenic locus notch 1"/>
    <property type="match status" value="3"/>
</dbReference>
<dbReference type="SUPFAM" id="SSF57196">
    <property type="entry name" value="EGF/Laminin"/>
    <property type="match status" value="1"/>
</dbReference>
<keyword evidence="7 20" id="KW-0245">EGF-like domain</keyword>
<evidence type="ECO:0000256" key="8">
    <source>
        <dbReference type="ARBA" id="ARBA00022659"/>
    </source>
</evidence>
<dbReference type="InterPro" id="IPR001759">
    <property type="entry name" value="PTX_dom"/>
</dbReference>
<feature type="domain" description="Sushi" evidence="25">
    <location>
        <begin position="645"/>
        <end position="709"/>
    </location>
</feature>
<dbReference type="InterPro" id="IPR036465">
    <property type="entry name" value="vWFA_dom_sf"/>
</dbReference>
<feature type="disulfide bond" evidence="21">
    <location>
        <begin position="2821"/>
        <end position="2848"/>
    </location>
</feature>
<feature type="domain" description="Sushi" evidence="25">
    <location>
        <begin position="431"/>
        <end position="496"/>
    </location>
</feature>
<feature type="domain" description="Sushi" evidence="25">
    <location>
        <begin position="2851"/>
        <end position="2907"/>
    </location>
</feature>
<dbReference type="FunFam" id="2.10.70.10:FF:000011">
    <property type="entry name" value="CUB and sushi domain-containing protein 3 isoform A"/>
    <property type="match status" value="4"/>
</dbReference>
<feature type="disulfide bond" evidence="21">
    <location>
        <begin position="2199"/>
        <end position="2226"/>
    </location>
</feature>
<evidence type="ECO:0000256" key="15">
    <source>
        <dbReference type="ARBA" id="ARBA00023136"/>
    </source>
</evidence>
<dbReference type="SMART" id="SM00181">
    <property type="entry name" value="EGF"/>
    <property type="match status" value="11"/>
</dbReference>
<evidence type="ECO:0000256" key="21">
    <source>
        <dbReference type="PROSITE-ProRule" id="PRU00302"/>
    </source>
</evidence>
<feature type="domain" description="Sushi" evidence="25">
    <location>
        <begin position="2229"/>
        <end position="2286"/>
    </location>
</feature>
<dbReference type="InterPro" id="IPR000436">
    <property type="entry name" value="Sushi_SCR_CCP_dom"/>
</dbReference>
<feature type="domain" description="EGF-like" evidence="22">
    <location>
        <begin position="1677"/>
        <end position="1716"/>
    </location>
</feature>
<dbReference type="GO" id="GO:0005886">
    <property type="term" value="C:plasma membrane"/>
    <property type="evidence" value="ECO:0007669"/>
    <property type="project" value="UniProtKB-SubCell"/>
</dbReference>
<evidence type="ECO:0000259" key="25">
    <source>
        <dbReference type="PROSITE" id="PS50923"/>
    </source>
</evidence>
<keyword evidence="11" id="KW-0677">Repeat</keyword>
<dbReference type="InterPro" id="IPR001881">
    <property type="entry name" value="EGF-like_Ca-bd_dom"/>
</dbReference>
<dbReference type="GO" id="GO:0007155">
    <property type="term" value="P:cell adhesion"/>
    <property type="evidence" value="ECO:0007669"/>
    <property type="project" value="UniProtKB-KW"/>
</dbReference>
<evidence type="ECO:0000256" key="3">
    <source>
        <dbReference type="ARBA" id="ARBA00004251"/>
    </source>
</evidence>
<feature type="domain" description="Sushi" evidence="25">
    <location>
        <begin position="1620"/>
        <end position="1677"/>
    </location>
</feature>
<feature type="domain" description="EGF-like" evidence="22">
    <location>
        <begin position="1122"/>
        <end position="1158"/>
    </location>
</feature>
<dbReference type="SMART" id="SM00159">
    <property type="entry name" value="PTX"/>
    <property type="match status" value="1"/>
</dbReference>
<evidence type="ECO:0000256" key="19">
    <source>
        <dbReference type="ARBA" id="ARBA00067719"/>
    </source>
</evidence>
<feature type="disulfide bond" evidence="21">
    <location>
        <begin position="2531"/>
        <end position="2558"/>
    </location>
</feature>
<feature type="disulfide bond" evidence="21">
    <location>
        <begin position="2878"/>
        <end position="2905"/>
    </location>
</feature>
<feature type="disulfide bond" evidence="21">
    <location>
        <begin position="2315"/>
        <end position="2342"/>
    </location>
</feature>
<dbReference type="Pfam" id="PF00008">
    <property type="entry name" value="EGF"/>
    <property type="match status" value="7"/>
</dbReference>
<feature type="domain" description="Sushi" evidence="25">
    <location>
        <begin position="1931"/>
        <end position="1993"/>
    </location>
</feature>
<evidence type="ECO:0000256" key="9">
    <source>
        <dbReference type="ARBA" id="ARBA00022692"/>
    </source>
</evidence>
<feature type="domain" description="EGF-like" evidence="22">
    <location>
        <begin position="1312"/>
        <end position="1348"/>
    </location>
</feature>
<dbReference type="Proteomes" id="UP000694424">
    <property type="component" value="Unplaced"/>
</dbReference>
<dbReference type="PROSITE" id="PS01187">
    <property type="entry name" value="EGF_CA"/>
    <property type="match status" value="3"/>
</dbReference>
<dbReference type="Gene3D" id="2.60.120.200">
    <property type="match status" value="1"/>
</dbReference>
<dbReference type="GO" id="GO:0005509">
    <property type="term" value="F:calcium ion binding"/>
    <property type="evidence" value="ECO:0007669"/>
    <property type="project" value="InterPro"/>
</dbReference>
<dbReference type="PROSITE" id="PS50825">
    <property type="entry name" value="HYR"/>
    <property type="match status" value="1"/>
</dbReference>
<dbReference type="SMART" id="SM00327">
    <property type="entry name" value="VWA"/>
    <property type="match status" value="1"/>
</dbReference>
<evidence type="ECO:0000256" key="18">
    <source>
        <dbReference type="ARBA" id="ARBA00023242"/>
    </source>
</evidence>
<dbReference type="SMART" id="SM01411">
    <property type="entry name" value="Ephrin_rec_like"/>
    <property type="match status" value="4"/>
</dbReference>
<feature type="domain" description="EGF-like" evidence="22">
    <location>
        <begin position="3346"/>
        <end position="3378"/>
    </location>
</feature>
<feature type="domain" description="Sushi" evidence="25">
    <location>
        <begin position="2619"/>
        <end position="2676"/>
    </location>
</feature>
<feature type="domain" description="Sushi" evidence="25">
    <location>
        <begin position="2966"/>
        <end position="3025"/>
    </location>
</feature>
<keyword evidence="6" id="KW-0963">Cytoplasm</keyword>
<evidence type="ECO:0000256" key="2">
    <source>
        <dbReference type="ARBA" id="ARBA00004170"/>
    </source>
</evidence>
<dbReference type="InterPro" id="IPR018097">
    <property type="entry name" value="EGF_Ca-bd_CS"/>
</dbReference>
<dbReference type="SMART" id="SM00032">
    <property type="entry name" value="CCP"/>
    <property type="match status" value="32"/>
</dbReference>
<feature type="disulfide bond" evidence="21">
    <location>
        <begin position="2373"/>
        <end position="2400"/>
    </location>
</feature>
<evidence type="ECO:0000256" key="4">
    <source>
        <dbReference type="ARBA" id="ARBA00004496"/>
    </source>
</evidence>
<dbReference type="SUPFAM" id="SSF49899">
    <property type="entry name" value="Concanavalin A-like lectins/glucanases"/>
    <property type="match status" value="1"/>
</dbReference>
<evidence type="ECO:0000259" key="22">
    <source>
        <dbReference type="PROSITE" id="PS50026"/>
    </source>
</evidence>
<feature type="disulfide bond" evidence="21">
    <location>
        <begin position="2705"/>
        <end position="2732"/>
    </location>
</feature>
<dbReference type="InterPro" id="IPR035976">
    <property type="entry name" value="Sushi/SCR/CCP_sf"/>
</dbReference>
<evidence type="ECO:0000256" key="17">
    <source>
        <dbReference type="ARBA" id="ARBA00023180"/>
    </source>
</evidence>
<feature type="domain" description="Sushi" evidence="25">
    <location>
        <begin position="1869"/>
        <end position="1930"/>
    </location>
</feature>
<evidence type="ECO:0000256" key="20">
    <source>
        <dbReference type="PROSITE-ProRule" id="PRU00076"/>
    </source>
</evidence>
<feature type="domain" description="Sushi" evidence="25">
    <location>
        <begin position="3201"/>
        <end position="3259"/>
    </location>
</feature>
<feature type="domain" description="EGF-like" evidence="22">
    <location>
        <begin position="1198"/>
        <end position="1234"/>
    </location>
</feature>
<evidence type="ECO:0000259" key="23">
    <source>
        <dbReference type="PROSITE" id="PS50234"/>
    </source>
</evidence>
<organism evidence="27 28">
    <name type="scientific">Apteryx owenii</name>
    <name type="common">Little spotted kiwi</name>
    <dbReference type="NCBI Taxonomy" id="8824"/>
    <lineage>
        <taxon>Eukaryota</taxon>
        <taxon>Metazoa</taxon>
        <taxon>Chordata</taxon>
        <taxon>Craniata</taxon>
        <taxon>Vertebrata</taxon>
        <taxon>Euteleostomi</taxon>
        <taxon>Archelosauria</taxon>
        <taxon>Archosauria</taxon>
        <taxon>Dinosauria</taxon>
        <taxon>Saurischia</taxon>
        <taxon>Theropoda</taxon>
        <taxon>Coelurosauria</taxon>
        <taxon>Aves</taxon>
        <taxon>Palaeognathae</taxon>
        <taxon>Apterygiformes</taxon>
        <taxon>Apterygidae</taxon>
        <taxon>Apteryx</taxon>
    </lineage>
</organism>
<dbReference type="InterPro" id="IPR002035">
    <property type="entry name" value="VWF_A"/>
</dbReference>
<dbReference type="InterPro" id="IPR011641">
    <property type="entry name" value="Tyr-kin_ephrin_A/B_rcpt-like"/>
</dbReference>
<feature type="domain" description="Sushi" evidence="25">
    <location>
        <begin position="2735"/>
        <end position="2792"/>
    </location>
</feature>
<evidence type="ECO:0000256" key="7">
    <source>
        <dbReference type="ARBA" id="ARBA00022536"/>
    </source>
</evidence>